<dbReference type="InterPro" id="IPR055370">
    <property type="entry name" value="Lsr2_DNA-bd"/>
</dbReference>
<feature type="compositionally biased region" description="Low complexity" evidence="2">
    <location>
        <begin position="129"/>
        <end position="144"/>
    </location>
</feature>
<feature type="domain" description="Lsr2 DNA-binding" evidence="3">
    <location>
        <begin position="144"/>
        <end position="178"/>
    </location>
</feature>
<proteinExistence type="predicted"/>
<evidence type="ECO:0000313" key="5">
    <source>
        <dbReference type="Proteomes" id="UP000219612"/>
    </source>
</evidence>
<keyword evidence="1" id="KW-0238">DNA-binding</keyword>
<dbReference type="GO" id="GO:0016746">
    <property type="term" value="F:acyltransferase activity"/>
    <property type="evidence" value="ECO:0007669"/>
    <property type="project" value="InterPro"/>
</dbReference>
<dbReference type="GO" id="GO:0003677">
    <property type="term" value="F:DNA binding"/>
    <property type="evidence" value="ECO:0007669"/>
    <property type="project" value="UniProtKB-KW"/>
</dbReference>
<sequence length="183" mass="19206">MTVTTERAALVAAAKGRPLTGGVRVLAPAAVSAPRPAPSQPEKVTQPENGPAAGQPESTSIEAVLAAAEASLQQKLRTKAARVREQIIELDGLVKAEAEARQVEARVLKLRDELSAAEAQLKTLRHSTPRGTAGSSTASSTTSRDVARAVRAWAKTNNIEVSAYGRVPNDLVQQWQDATGGIL</sequence>
<gene>
    <name evidence="4" type="ORF">SAMN05421748_14410</name>
</gene>
<evidence type="ECO:0000259" key="3">
    <source>
        <dbReference type="Pfam" id="PF23359"/>
    </source>
</evidence>
<dbReference type="InterPro" id="IPR036625">
    <property type="entry name" value="E3-bd_dom_sf"/>
</dbReference>
<evidence type="ECO:0000256" key="1">
    <source>
        <dbReference type="ARBA" id="ARBA00023125"/>
    </source>
</evidence>
<dbReference type="Pfam" id="PF23359">
    <property type="entry name" value="Lsr2_DNA-bd"/>
    <property type="match status" value="1"/>
</dbReference>
<reference evidence="4 5" key="1">
    <citation type="submission" date="2017-09" db="EMBL/GenBank/DDBJ databases">
        <authorList>
            <person name="Ehlers B."/>
            <person name="Leendertz F.H."/>
        </authorList>
    </citation>
    <scope>NUCLEOTIDE SEQUENCE [LARGE SCALE GENOMIC DNA]</scope>
    <source>
        <strain evidence="4 5">CGMCC 4.6857</strain>
    </source>
</reference>
<evidence type="ECO:0000256" key="2">
    <source>
        <dbReference type="SAM" id="MobiDB-lite"/>
    </source>
</evidence>
<dbReference type="EMBL" id="OBDY01000044">
    <property type="protein sequence ID" value="SNY72773.1"/>
    <property type="molecule type" value="Genomic_DNA"/>
</dbReference>
<dbReference type="RefSeq" id="WP_143235461.1">
    <property type="nucleotide sequence ID" value="NZ_OBDY01000044.1"/>
</dbReference>
<feature type="region of interest" description="Disordered" evidence="2">
    <location>
        <begin position="123"/>
        <end position="145"/>
    </location>
</feature>
<feature type="region of interest" description="Disordered" evidence="2">
    <location>
        <begin position="30"/>
        <end position="59"/>
    </location>
</feature>
<evidence type="ECO:0000313" key="4">
    <source>
        <dbReference type="EMBL" id="SNY72773.1"/>
    </source>
</evidence>
<name>A0A285KKN6_9ACTN</name>
<dbReference type="AlphaFoldDB" id="A0A285KKN6"/>
<dbReference type="OrthoDB" id="4113332at2"/>
<dbReference type="Proteomes" id="UP000219612">
    <property type="component" value="Unassembled WGS sequence"/>
</dbReference>
<dbReference type="Gene3D" id="4.10.320.10">
    <property type="entry name" value="E3-binding domain"/>
    <property type="match status" value="1"/>
</dbReference>
<organism evidence="4 5">
    <name type="scientific">Paractinoplanes atraurantiacus</name>
    <dbReference type="NCBI Taxonomy" id="1036182"/>
    <lineage>
        <taxon>Bacteria</taxon>
        <taxon>Bacillati</taxon>
        <taxon>Actinomycetota</taxon>
        <taxon>Actinomycetes</taxon>
        <taxon>Micromonosporales</taxon>
        <taxon>Micromonosporaceae</taxon>
        <taxon>Paractinoplanes</taxon>
    </lineage>
</organism>
<accession>A0A285KKN6</accession>
<keyword evidence="5" id="KW-1185">Reference proteome</keyword>
<protein>
    <submittedName>
        <fullName evidence="4">Lsr2 protein</fullName>
    </submittedName>
</protein>